<accession>A0ABD3JZW6</accession>
<evidence type="ECO:0000313" key="2">
    <source>
        <dbReference type="Proteomes" id="UP001634007"/>
    </source>
</evidence>
<reference evidence="1 2" key="1">
    <citation type="submission" date="2024-11" db="EMBL/GenBank/DDBJ databases">
        <title>Chromosome-level genome assembly of Eucalyptus globulus Labill. provides insights into its genome evolution.</title>
        <authorList>
            <person name="Li X."/>
        </authorList>
    </citation>
    <scope>NUCLEOTIDE SEQUENCE [LARGE SCALE GENOMIC DNA]</scope>
    <source>
        <strain evidence="1">CL2024</strain>
        <tissue evidence="1">Fresh tender leaves</tissue>
    </source>
</reference>
<protein>
    <submittedName>
        <fullName evidence="1">Uncharacterized protein</fullName>
    </submittedName>
</protein>
<dbReference type="AlphaFoldDB" id="A0ABD3JZW6"/>
<dbReference type="EMBL" id="JBJKBG010000007">
    <property type="protein sequence ID" value="KAL3731391.1"/>
    <property type="molecule type" value="Genomic_DNA"/>
</dbReference>
<evidence type="ECO:0000313" key="1">
    <source>
        <dbReference type="EMBL" id="KAL3731391.1"/>
    </source>
</evidence>
<dbReference type="Proteomes" id="UP001634007">
    <property type="component" value="Unassembled WGS sequence"/>
</dbReference>
<comment type="caution">
    <text evidence="1">The sequence shown here is derived from an EMBL/GenBank/DDBJ whole genome shotgun (WGS) entry which is preliminary data.</text>
</comment>
<proteinExistence type="predicted"/>
<name>A0ABD3JZW6_EUCGL</name>
<sequence>MFLPESGSSEVFIYFVPIVAPTLGPDAYMWAMPAEVACFIGEIYKLGACKIVVFSLGPVGCVPARALLLGAPVGRCLLEDECDGQEVQPWLGELGQGRAY</sequence>
<gene>
    <name evidence="1" type="ORF">ACJRO7_028293</name>
</gene>
<organism evidence="1 2">
    <name type="scientific">Eucalyptus globulus</name>
    <name type="common">Tasmanian blue gum</name>
    <dbReference type="NCBI Taxonomy" id="34317"/>
    <lineage>
        <taxon>Eukaryota</taxon>
        <taxon>Viridiplantae</taxon>
        <taxon>Streptophyta</taxon>
        <taxon>Embryophyta</taxon>
        <taxon>Tracheophyta</taxon>
        <taxon>Spermatophyta</taxon>
        <taxon>Magnoliopsida</taxon>
        <taxon>eudicotyledons</taxon>
        <taxon>Gunneridae</taxon>
        <taxon>Pentapetalae</taxon>
        <taxon>rosids</taxon>
        <taxon>malvids</taxon>
        <taxon>Myrtales</taxon>
        <taxon>Myrtaceae</taxon>
        <taxon>Myrtoideae</taxon>
        <taxon>Eucalypteae</taxon>
        <taxon>Eucalyptus</taxon>
    </lineage>
</organism>
<keyword evidence="2" id="KW-1185">Reference proteome</keyword>